<gene>
    <name evidence="1" type="ORF">DD924_04895</name>
</gene>
<dbReference type="EMBL" id="QEIV01000396">
    <property type="protein sequence ID" value="PWZ99027.1"/>
    <property type="molecule type" value="Genomic_DNA"/>
</dbReference>
<proteinExistence type="predicted"/>
<dbReference type="AlphaFoldDB" id="A0A1B1P134"/>
<protein>
    <submittedName>
        <fullName evidence="1">DUF1381 domain-containing protein</fullName>
    </submittedName>
</protein>
<dbReference type="Pfam" id="PF07129">
    <property type="entry name" value="DUF1381"/>
    <property type="match status" value="1"/>
</dbReference>
<dbReference type="InterPro" id="IPR009812">
    <property type="entry name" value="DUF1381"/>
</dbReference>
<evidence type="ECO:0000313" key="2">
    <source>
        <dbReference type="Proteomes" id="UP000246351"/>
    </source>
</evidence>
<organism evidence="1 2">
    <name type="scientific">Staphylococcus pseudintermedius</name>
    <dbReference type="NCBI Taxonomy" id="283734"/>
    <lineage>
        <taxon>Bacteria</taxon>
        <taxon>Bacillati</taxon>
        <taxon>Bacillota</taxon>
        <taxon>Bacilli</taxon>
        <taxon>Bacillales</taxon>
        <taxon>Staphylococcaceae</taxon>
        <taxon>Staphylococcus</taxon>
        <taxon>Staphylococcus intermedius group</taxon>
    </lineage>
</organism>
<dbReference type="Proteomes" id="UP000246351">
    <property type="component" value="Unassembled WGS sequence"/>
</dbReference>
<evidence type="ECO:0000313" key="1">
    <source>
        <dbReference type="EMBL" id="PWZ99027.1"/>
    </source>
</evidence>
<name>A0A1B1P134_STAPS</name>
<comment type="caution">
    <text evidence="1">The sequence shown here is derived from an EMBL/GenBank/DDBJ whole genome shotgun (WGS) entry which is preliminary data.</text>
</comment>
<sequence>MIQYLIIRIIESSGQTYTEATKVRDNQTNTAVEVNNKGKAIKKYEEKNKKSSRLFIFRK</sequence>
<dbReference type="RefSeq" id="WP_020219863.1">
    <property type="nucleotide sequence ID" value="NZ_BAAFHS010000001.1"/>
</dbReference>
<reference evidence="1 2" key="1">
    <citation type="journal article" date="2018" name="Vet. Microbiol.">
        <title>Clonal diversity and geographic distribution of methicillin-resistant Staphylococcus pseudintermedius from Australian animals: Discovery of novel sequence types.</title>
        <authorList>
            <person name="Worthing K.A."/>
            <person name="Abraham S."/>
            <person name="Coombs G.W."/>
            <person name="Pang S."/>
            <person name="Saputra S."/>
            <person name="Jordan D."/>
            <person name="Trott D.J."/>
            <person name="Norris J.M."/>
        </authorList>
    </citation>
    <scope>NUCLEOTIDE SEQUENCE [LARGE SCALE GENOMIC DNA]</scope>
    <source>
        <strain evidence="1 2">ST71 3</strain>
    </source>
</reference>
<accession>A0A1B1P134</accession>